<evidence type="ECO:0000256" key="7">
    <source>
        <dbReference type="ARBA" id="ARBA00022989"/>
    </source>
</evidence>
<sequence>MTRRRADRWTAGRVLVHAFLGLVALVTVYPILQIVTVSLRPGDQLYSTSLAPIPAGATLEAYRVMLFEKPFLRWMLNSFVVSVAVTVLGVTLASTSAYAFSRFRFPGWRAGLYAFLLTQMFPATMLMLPLYVLMKELGLLNTFTGLVLAYTATALPFCVWTMRGYYDTIPVELEQAALIDGCGPWTAFWRVTLPLASPALAITALFSFMAAWSEFLVARIVITALDRYTLPLGLESLAGQFQTEWANYAAGSLMVCVPVMALFVLLNRWLVEGLSLGGVKG</sequence>
<dbReference type="InterPro" id="IPR050901">
    <property type="entry name" value="BP-dep_ABC_trans_perm"/>
</dbReference>
<dbReference type="PROSITE" id="PS50928">
    <property type="entry name" value="ABC_TM1"/>
    <property type="match status" value="1"/>
</dbReference>
<dbReference type="Gene3D" id="1.10.3720.10">
    <property type="entry name" value="MetI-like"/>
    <property type="match status" value="1"/>
</dbReference>
<dbReference type="SUPFAM" id="SSF161098">
    <property type="entry name" value="MetI-like"/>
    <property type="match status" value="1"/>
</dbReference>
<evidence type="ECO:0000256" key="8">
    <source>
        <dbReference type="ARBA" id="ARBA00023136"/>
    </source>
</evidence>
<evidence type="ECO:0000259" key="10">
    <source>
        <dbReference type="PROSITE" id="PS50928"/>
    </source>
</evidence>
<reference evidence="11" key="1">
    <citation type="journal article" date="2020" name="mSystems">
        <title>Genome- and Community-Level Interaction Insights into Carbon Utilization and Element Cycling Functions of Hydrothermarchaeota in Hydrothermal Sediment.</title>
        <authorList>
            <person name="Zhou Z."/>
            <person name="Liu Y."/>
            <person name="Xu W."/>
            <person name="Pan J."/>
            <person name="Luo Z.H."/>
            <person name="Li M."/>
        </authorList>
    </citation>
    <scope>NUCLEOTIDE SEQUENCE [LARGE SCALE GENOMIC DNA]</scope>
    <source>
        <strain evidence="11">SpSt-381</strain>
    </source>
</reference>
<dbReference type="CDD" id="cd06261">
    <property type="entry name" value="TM_PBP2"/>
    <property type="match status" value="1"/>
</dbReference>
<gene>
    <name evidence="11" type="ORF">ENR23_07000</name>
</gene>
<dbReference type="PANTHER" id="PTHR32243:SF50">
    <property type="entry name" value="MALTOSE_MALTODEXTRIN TRANSPORT SYSTEM PERMEASE PROTEIN MALG"/>
    <property type="match status" value="1"/>
</dbReference>
<keyword evidence="3 9" id="KW-0813">Transport</keyword>
<name>A0A832I3Z3_UNCEI</name>
<evidence type="ECO:0000256" key="4">
    <source>
        <dbReference type="ARBA" id="ARBA00022475"/>
    </source>
</evidence>
<accession>A0A832I3Z3</accession>
<feature type="domain" description="ABC transmembrane type-1" evidence="10">
    <location>
        <begin position="75"/>
        <end position="266"/>
    </location>
</feature>
<evidence type="ECO:0000256" key="5">
    <source>
        <dbReference type="ARBA" id="ARBA00022597"/>
    </source>
</evidence>
<dbReference type="InterPro" id="IPR035906">
    <property type="entry name" value="MetI-like_sf"/>
</dbReference>
<keyword evidence="8 9" id="KW-0472">Membrane</keyword>
<dbReference type="GO" id="GO:0042956">
    <property type="term" value="P:maltodextrin transmembrane transport"/>
    <property type="evidence" value="ECO:0007669"/>
    <property type="project" value="TreeGrafter"/>
</dbReference>
<evidence type="ECO:0000256" key="9">
    <source>
        <dbReference type="RuleBase" id="RU363032"/>
    </source>
</evidence>
<keyword evidence="6 9" id="KW-0812">Transmembrane</keyword>
<comment type="similarity">
    <text evidence="2">Belongs to the binding-protein-dependent transport system permease family. MalFG subfamily.</text>
</comment>
<dbReference type="Pfam" id="PF00528">
    <property type="entry name" value="BPD_transp_1"/>
    <property type="match status" value="1"/>
</dbReference>
<evidence type="ECO:0000256" key="1">
    <source>
        <dbReference type="ARBA" id="ARBA00004651"/>
    </source>
</evidence>
<dbReference type="AlphaFoldDB" id="A0A832I3Z3"/>
<keyword evidence="5" id="KW-0762">Sugar transport</keyword>
<feature type="transmembrane region" description="Helical" evidence="9">
    <location>
        <begin position="74"/>
        <end position="100"/>
    </location>
</feature>
<comment type="caution">
    <text evidence="11">The sequence shown here is derived from an EMBL/GenBank/DDBJ whole genome shotgun (WGS) entry which is preliminary data.</text>
</comment>
<keyword evidence="4" id="KW-1003">Cell membrane</keyword>
<feature type="transmembrane region" description="Helical" evidence="9">
    <location>
        <begin position="12"/>
        <end position="32"/>
    </location>
</feature>
<dbReference type="GO" id="GO:0005886">
    <property type="term" value="C:plasma membrane"/>
    <property type="evidence" value="ECO:0007669"/>
    <property type="project" value="UniProtKB-SubCell"/>
</dbReference>
<organism evidence="11">
    <name type="scientific">Eiseniibacteriota bacterium</name>
    <dbReference type="NCBI Taxonomy" id="2212470"/>
    <lineage>
        <taxon>Bacteria</taxon>
        <taxon>Candidatus Eiseniibacteriota</taxon>
    </lineage>
</organism>
<dbReference type="GO" id="GO:0015423">
    <property type="term" value="F:ABC-type maltose transporter activity"/>
    <property type="evidence" value="ECO:0007669"/>
    <property type="project" value="TreeGrafter"/>
</dbReference>
<evidence type="ECO:0000313" key="11">
    <source>
        <dbReference type="EMBL" id="HGZ43159.1"/>
    </source>
</evidence>
<evidence type="ECO:0000256" key="2">
    <source>
        <dbReference type="ARBA" id="ARBA00009047"/>
    </source>
</evidence>
<feature type="transmembrane region" description="Helical" evidence="9">
    <location>
        <begin position="199"/>
        <end position="225"/>
    </location>
</feature>
<feature type="transmembrane region" description="Helical" evidence="9">
    <location>
        <begin position="112"/>
        <end position="133"/>
    </location>
</feature>
<feature type="transmembrane region" description="Helical" evidence="9">
    <location>
        <begin position="139"/>
        <end position="160"/>
    </location>
</feature>
<dbReference type="PANTHER" id="PTHR32243">
    <property type="entry name" value="MALTOSE TRANSPORT SYSTEM PERMEASE-RELATED"/>
    <property type="match status" value="1"/>
</dbReference>
<protein>
    <submittedName>
        <fullName evidence="11">Sugar ABC transporter permease</fullName>
    </submittedName>
</protein>
<evidence type="ECO:0000256" key="3">
    <source>
        <dbReference type="ARBA" id="ARBA00022448"/>
    </source>
</evidence>
<comment type="subcellular location">
    <subcellularLocation>
        <location evidence="1 9">Cell membrane</location>
        <topology evidence="1 9">Multi-pass membrane protein</topology>
    </subcellularLocation>
</comment>
<evidence type="ECO:0000256" key="6">
    <source>
        <dbReference type="ARBA" id="ARBA00022692"/>
    </source>
</evidence>
<proteinExistence type="inferred from homology"/>
<keyword evidence="7 9" id="KW-1133">Transmembrane helix</keyword>
<dbReference type="InterPro" id="IPR000515">
    <property type="entry name" value="MetI-like"/>
</dbReference>
<dbReference type="EMBL" id="DSQF01000012">
    <property type="protein sequence ID" value="HGZ43159.1"/>
    <property type="molecule type" value="Genomic_DNA"/>
</dbReference>
<feature type="transmembrane region" description="Helical" evidence="9">
    <location>
        <begin position="245"/>
        <end position="266"/>
    </location>
</feature>